<dbReference type="InterPro" id="IPR001810">
    <property type="entry name" value="F-box_dom"/>
</dbReference>
<evidence type="ECO:0000313" key="3">
    <source>
        <dbReference type="Proteomes" id="UP000236291"/>
    </source>
</evidence>
<dbReference type="SUPFAM" id="SSF81383">
    <property type="entry name" value="F-box domain"/>
    <property type="match status" value="1"/>
</dbReference>
<name>A0A2K3L683_TRIPR</name>
<sequence>MRDIWLVTMAAVEAACSHVPDELWEFIFKFLSHDDHHTLKALSIVSKQFLSITNRLRFSLTVIDQTIPFLSRLFQRFPNLTLLNLILRDKNNYFRVNRNQISTFPIDIKSLYLSDHSGNFPDGIQPLSNEIRMLFTNCSQMCYIDKKDLVLVADCVPSRKEPLERSYPVISVNFKFQ</sequence>
<dbReference type="AlphaFoldDB" id="A0A2K3L683"/>
<dbReference type="InterPro" id="IPR036047">
    <property type="entry name" value="F-box-like_dom_sf"/>
</dbReference>
<evidence type="ECO:0000313" key="2">
    <source>
        <dbReference type="EMBL" id="PNX74020.1"/>
    </source>
</evidence>
<feature type="domain" description="F-box" evidence="1">
    <location>
        <begin position="17"/>
        <end position="58"/>
    </location>
</feature>
<gene>
    <name evidence="2" type="ORF">L195_g029931</name>
</gene>
<dbReference type="Proteomes" id="UP000236291">
    <property type="component" value="Unassembled WGS sequence"/>
</dbReference>
<dbReference type="EMBL" id="ASHM01026891">
    <property type="protein sequence ID" value="PNX74020.1"/>
    <property type="molecule type" value="Genomic_DNA"/>
</dbReference>
<organism evidence="2 3">
    <name type="scientific">Trifolium pratense</name>
    <name type="common">Red clover</name>
    <dbReference type="NCBI Taxonomy" id="57577"/>
    <lineage>
        <taxon>Eukaryota</taxon>
        <taxon>Viridiplantae</taxon>
        <taxon>Streptophyta</taxon>
        <taxon>Embryophyta</taxon>
        <taxon>Tracheophyta</taxon>
        <taxon>Spermatophyta</taxon>
        <taxon>Magnoliopsida</taxon>
        <taxon>eudicotyledons</taxon>
        <taxon>Gunneridae</taxon>
        <taxon>Pentapetalae</taxon>
        <taxon>rosids</taxon>
        <taxon>fabids</taxon>
        <taxon>Fabales</taxon>
        <taxon>Fabaceae</taxon>
        <taxon>Papilionoideae</taxon>
        <taxon>50 kb inversion clade</taxon>
        <taxon>NPAAA clade</taxon>
        <taxon>Hologalegina</taxon>
        <taxon>IRL clade</taxon>
        <taxon>Trifolieae</taxon>
        <taxon>Trifolium</taxon>
    </lineage>
</organism>
<reference evidence="2 3" key="2">
    <citation type="journal article" date="2017" name="Front. Plant Sci.">
        <title>Gene Classification and Mining of Molecular Markers Useful in Red Clover (Trifolium pratense) Breeding.</title>
        <authorList>
            <person name="Istvanek J."/>
            <person name="Dluhosova J."/>
            <person name="Dluhos P."/>
            <person name="Patkova L."/>
            <person name="Nedelnik J."/>
            <person name="Repkova J."/>
        </authorList>
    </citation>
    <scope>NUCLEOTIDE SEQUENCE [LARGE SCALE GENOMIC DNA]</scope>
    <source>
        <strain evidence="3">cv. Tatra</strain>
        <tissue evidence="2">Young leaves</tissue>
    </source>
</reference>
<comment type="caution">
    <text evidence="2">The sequence shown here is derived from an EMBL/GenBank/DDBJ whole genome shotgun (WGS) entry which is preliminary data.</text>
</comment>
<accession>A0A2K3L683</accession>
<evidence type="ECO:0000259" key="1">
    <source>
        <dbReference type="Pfam" id="PF00646"/>
    </source>
</evidence>
<dbReference type="Pfam" id="PF00646">
    <property type="entry name" value="F-box"/>
    <property type="match status" value="1"/>
</dbReference>
<proteinExistence type="predicted"/>
<reference evidence="2 3" key="1">
    <citation type="journal article" date="2014" name="Am. J. Bot.">
        <title>Genome assembly and annotation for red clover (Trifolium pratense; Fabaceae).</title>
        <authorList>
            <person name="Istvanek J."/>
            <person name="Jaros M."/>
            <person name="Krenek A."/>
            <person name="Repkova J."/>
        </authorList>
    </citation>
    <scope>NUCLEOTIDE SEQUENCE [LARGE SCALE GENOMIC DNA]</scope>
    <source>
        <strain evidence="3">cv. Tatra</strain>
        <tissue evidence="2">Young leaves</tissue>
    </source>
</reference>
<dbReference type="STRING" id="57577.A0A2K3L683"/>
<protein>
    <submittedName>
        <fullName evidence="2">F-box/LRR-repeat protein</fullName>
    </submittedName>
</protein>